<feature type="domain" description="Protein kinase" evidence="3">
    <location>
        <begin position="12"/>
        <end position="114"/>
    </location>
</feature>
<sequence>MLQAEQILQDRYQIQRQLGNNGIRQTWLALDLQASDGENSTVVVKLLAFGGTVQWDDLKLFEREAQILKQLNHPRIPRYIDYFCIDDRTLWFALIQEYIPGESLKEKLAIGERF</sequence>
<dbReference type="InterPro" id="IPR000719">
    <property type="entry name" value="Prot_kinase_dom"/>
</dbReference>
<dbReference type="Gene3D" id="3.30.200.20">
    <property type="entry name" value="Phosphorylase Kinase, domain 1"/>
    <property type="match status" value="1"/>
</dbReference>
<proteinExistence type="predicted"/>
<gene>
    <name evidence="4" type="ORF">ANSO36C_61650</name>
</gene>
<keyword evidence="2" id="KW-0067">ATP-binding</keyword>
<dbReference type="PROSITE" id="PS50011">
    <property type="entry name" value="PROTEIN_KINASE_DOM"/>
    <property type="match status" value="1"/>
</dbReference>
<dbReference type="InterPro" id="IPR001245">
    <property type="entry name" value="Ser-Thr/Tyr_kinase_cat_dom"/>
</dbReference>
<protein>
    <recommendedName>
        <fullName evidence="3">Protein kinase domain-containing protein</fullName>
    </recommendedName>
</protein>
<evidence type="ECO:0000313" key="5">
    <source>
        <dbReference type="Proteomes" id="UP001055453"/>
    </source>
</evidence>
<dbReference type="Pfam" id="PF07714">
    <property type="entry name" value="PK_Tyr_Ser-Thr"/>
    <property type="match status" value="1"/>
</dbReference>
<dbReference type="EMBL" id="AP025732">
    <property type="protein sequence ID" value="BDI20363.1"/>
    <property type="molecule type" value="Genomic_DNA"/>
</dbReference>
<dbReference type="PANTHER" id="PTHR24363">
    <property type="entry name" value="SERINE/THREONINE PROTEIN KINASE"/>
    <property type="match status" value="1"/>
</dbReference>
<name>A0ABN6QAY4_NOSCO</name>
<dbReference type="PANTHER" id="PTHR24363:SF7">
    <property type="entry name" value="SERINE_THREONINE-PROTEIN KINASE-LIKE PROTEIN E"/>
    <property type="match status" value="1"/>
</dbReference>
<dbReference type="Proteomes" id="UP001055453">
    <property type="component" value="Chromosome"/>
</dbReference>
<reference evidence="4" key="1">
    <citation type="submission" date="2022-04" db="EMBL/GenBank/DDBJ databases">
        <title>Complete genome sequence of a cyanobacterium, Nostoc sp. SO-36, isolated in Antarctica.</title>
        <authorList>
            <person name="Kanesaki Y."/>
            <person name="Effendi D."/>
            <person name="Sakamoto T."/>
            <person name="Ohtani S."/>
            <person name="Awai K."/>
        </authorList>
    </citation>
    <scope>NUCLEOTIDE SEQUENCE</scope>
    <source>
        <strain evidence="4">SO-36</strain>
    </source>
</reference>
<keyword evidence="1" id="KW-0547">Nucleotide-binding</keyword>
<keyword evidence="5" id="KW-1185">Reference proteome</keyword>
<evidence type="ECO:0000256" key="2">
    <source>
        <dbReference type="ARBA" id="ARBA00022840"/>
    </source>
</evidence>
<evidence type="ECO:0000313" key="4">
    <source>
        <dbReference type="EMBL" id="BDI20363.1"/>
    </source>
</evidence>
<evidence type="ECO:0000256" key="1">
    <source>
        <dbReference type="ARBA" id="ARBA00022741"/>
    </source>
</evidence>
<evidence type="ECO:0000259" key="3">
    <source>
        <dbReference type="PROSITE" id="PS50011"/>
    </source>
</evidence>
<dbReference type="InterPro" id="IPR011009">
    <property type="entry name" value="Kinase-like_dom_sf"/>
</dbReference>
<dbReference type="SUPFAM" id="SSF56112">
    <property type="entry name" value="Protein kinase-like (PK-like)"/>
    <property type="match status" value="1"/>
</dbReference>
<organism evidence="4 5">
    <name type="scientific">Nostoc cf. commune SO-36</name>
    <dbReference type="NCBI Taxonomy" id="449208"/>
    <lineage>
        <taxon>Bacteria</taxon>
        <taxon>Bacillati</taxon>
        <taxon>Cyanobacteriota</taxon>
        <taxon>Cyanophyceae</taxon>
        <taxon>Nostocales</taxon>
        <taxon>Nostocaceae</taxon>
        <taxon>Nostoc</taxon>
    </lineage>
</organism>
<accession>A0ABN6QAY4</accession>